<feature type="domain" description="Uroporphyrinogen decarboxylase (URO-D)" evidence="11">
    <location>
        <begin position="34"/>
        <end position="43"/>
    </location>
</feature>
<organism evidence="13 14">
    <name type="scientific">Aestuariispira insulae</name>
    <dbReference type="NCBI Taxonomy" id="1461337"/>
    <lineage>
        <taxon>Bacteria</taxon>
        <taxon>Pseudomonadati</taxon>
        <taxon>Pseudomonadota</taxon>
        <taxon>Alphaproteobacteria</taxon>
        <taxon>Rhodospirillales</taxon>
        <taxon>Kiloniellaceae</taxon>
        <taxon>Aestuariispira</taxon>
    </lineage>
</organism>
<gene>
    <name evidence="8" type="primary">hemE</name>
    <name evidence="13" type="ORF">DFP90_103165</name>
</gene>
<sequence length="358" mass="39707">MIKIQSIFPRGSNVTKTVKPFLAALHGETQARPPIWLMRQAGRYLEEYREVRKNVSGFLELCYTPELACEVTLQPIRRFGFDAAIMFSDILVLPDALGQEVTFVEGEGPKLAPIRNGSDLSKLSADWIHQRLEPVYEAITLMKQRLPDQTALIGFAGAPWTVATYMIEGGSSKDFANTKAWAFQNPNSFQDLINLVADATADYLCAQVDQGVEAVQLFDSWAGVLPEDAFARWVIEPTKRIVDRFKQRHPDIPFIGFPRGAGINYPAYVEATGVTAVGLDTTVPTKWAAETLQKKLPVQGNLDPQVLLAGGDMLDQSVGRILENLQDGPFIFNLGHGIIKETPVSHVERLMNLVRGRV</sequence>
<keyword evidence="6 8" id="KW-0456">Lyase</keyword>
<evidence type="ECO:0000313" key="13">
    <source>
        <dbReference type="EMBL" id="RED51365.1"/>
    </source>
</evidence>
<dbReference type="AlphaFoldDB" id="A0A3D9HPN6"/>
<comment type="caution">
    <text evidence="8">Lacks conserved residue(s) required for the propagation of feature annotation.</text>
</comment>
<evidence type="ECO:0000256" key="10">
    <source>
        <dbReference type="RuleBase" id="RU004169"/>
    </source>
</evidence>
<dbReference type="GO" id="GO:0004853">
    <property type="term" value="F:uroporphyrinogen decarboxylase activity"/>
    <property type="evidence" value="ECO:0007669"/>
    <property type="project" value="UniProtKB-UniRule"/>
</dbReference>
<dbReference type="CDD" id="cd00717">
    <property type="entry name" value="URO-D"/>
    <property type="match status" value="1"/>
</dbReference>
<evidence type="ECO:0000259" key="11">
    <source>
        <dbReference type="PROSITE" id="PS00906"/>
    </source>
</evidence>
<keyword evidence="4 8" id="KW-0963">Cytoplasm</keyword>
<evidence type="ECO:0000313" key="14">
    <source>
        <dbReference type="Proteomes" id="UP000256845"/>
    </source>
</evidence>
<accession>A0A3D9HPN6</accession>
<comment type="subcellular location">
    <subcellularLocation>
        <location evidence="8">Cytoplasm</location>
    </subcellularLocation>
</comment>
<dbReference type="UniPathway" id="UPA00251">
    <property type="reaction ID" value="UER00321"/>
</dbReference>
<evidence type="ECO:0000256" key="1">
    <source>
        <dbReference type="ARBA" id="ARBA00004804"/>
    </source>
</evidence>
<comment type="catalytic activity">
    <reaction evidence="8 9">
        <text>uroporphyrinogen III + 4 H(+) = coproporphyrinogen III + 4 CO2</text>
        <dbReference type="Rhea" id="RHEA:19865"/>
        <dbReference type="ChEBI" id="CHEBI:15378"/>
        <dbReference type="ChEBI" id="CHEBI:16526"/>
        <dbReference type="ChEBI" id="CHEBI:57308"/>
        <dbReference type="ChEBI" id="CHEBI:57309"/>
        <dbReference type="EC" id="4.1.1.37"/>
    </reaction>
</comment>
<name>A0A3D9HPN6_9PROT</name>
<dbReference type="PROSITE" id="PS00907">
    <property type="entry name" value="UROD_2"/>
    <property type="match status" value="1"/>
</dbReference>
<feature type="domain" description="Uroporphyrinogen decarboxylase (URO-D)" evidence="12">
    <location>
        <begin position="153"/>
        <end position="169"/>
    </location>
</feature>
<dbReference type="HAMAP" id="MF_00218">
    <property type="entry name" value="URO_D"/>
    <property type="match status" value="1"/>
</dbReference>
<dbReference type="InterPro" id="IPR000257">
    <property type="entry name" value="Uroporphyrinogen_deCOase"/>
</dbReference>
<dbReference type="GO" id="GO:0005829">
    <property type="term" value="C:cytosol"/>
    <property type="evidence" value="ECO:0007669"/>
    <property type="project" value="TreeGrafter"/>
</dbReference>
<keyword evidence="7 8" id="KW-0627">Porphyrin biosynthesis</keyword>
<dbReference type="InterPro" id="IPR006361">
    <property type="entry name" value="Uroporphyrinogen_deCO2ase_HemE"/>
</dbReference>
<dbReference type="Pfam" id="PF01208">
    <property type="entry name" value="URO-D"/>
    <property type="match status" value="1"/>
</dbReference>
<comment type="pathway">
    <text evidence="1 8 9">Porphyrin-containing compound metabolism; protoporphyrin-IX biosynthesis; coproporphyrinogen-III from 5-aminolevulinate: step 4/4.</text>
</comment>
<dbReference type="EMBL" id="QRDW01000003">
    <property type="protein sequence ID" value="RED51365.1"/>
    <property type="molecule type" value="Genomic_DNA"/>
</dbReference>
<feature type="site" description="Transition state stabilizer" evidence="8">
    <location>
        <position position="89"/>
    </location>
</feature>
<reference evidence="13 14" key="1">
    <citation type="submission" date="2018-07" db="EMBL/GenBank/DDBJ databases">
        <title>Genomic Encyclopedia of Type Strains, Phase III (KMG-III): the genomes of soil and plant-associated and newly described type strains.</title>
        <authorList>
            <person name="Whitman W."/>
        </authorList>
    </citation>
    <scope>NUCLEOTIDE SEQUENCE [LARGE SCALE GENOMIC DNA]</scope>
    <source>
        <strain evidence="13 14">CECT 8488</strain>
    </source>
</reference>
<comment type="similarity">
    <text evidence="2 8 10">Belongs to the uroporphyrinogen decarboxylase family.</text>
</comment>
<dbReference type="SUPFAM" id="SSF51726">
    <property type="entry name" value="UROD/MetE-like"/>
    <property type="match status" value="1"/>
</dbReference>
<evidence type="ECO:0000256" key="3">
    <source>
        <dbReference type="ARBA" id="ARBA00012288"/>
    </source>
</evidence>
<evidence type="ECO:0000256" key="5">
    <source>
        <dbReference type="ARBA" id="ARBA00022793"/>
    </source>
</evidence>
<evidence type="ECO:0000259" key="12">
    <source>
        <dbReference type="PROSITE" id="PS00907"/>
    </source>
</evidence>
<comment type="caution">
    <text evidence="13">The sequence shown here is derived from an EMBL/GenBank/DDBJ whole genome shotgun (WGS) entry which is preliminary data.</text>
</comment>
<dbReference type="Gene3D" id="3.20.20.210">
    <property type="match status" value="1"/>
</dbReference>
<dbReference type="EC" id="4.1.1.37" evidence="3 8"/>
<dbReference type="NCBIfam" id="TIGR01464">
    <property type="entry name" value="hemE"/>
    <property type="match status" value="1"/>
</dbReference>
<dbReference type="FunFam" id="3.20.20.210:FF:000007">
    <property type="entry name" value="Uroporphyrinogen decarboxylase"/>
    <property type="match status" value="1"/>
</dbReference>
<evidence type="ECO:0000256" key="4">
    <source>
        <dbReference type="ARBA" id="ARBA00022490"/>
    </source>
</evidence>
<dbReference type="PANTHER" id="PTHR21091">
    <property type="entry name" value="METHYLTETRAHYDROFOLATE:HOMOCYSTEINE METHYLTRANSFERASE RELATED"/>
    <property type="match status" value="1"/>
</dbReference>
<evidence type="ECO:0000256" key="6">
    <source>
        <dbReference type="ARBA" id="ARBA00023239"/>
    </source>
</evidence>
<evidence type="ECO:0000256" key="8">
    <source>
        <dbReference type="HAMAP-Rule" id="MF_00218"/>
    </source>
</evidence>
<keyword evidence="14" id="KW-1185">Reference proteome</keyword>
<dbReference type="Proteomes" id="UP000256845">
    <property type="component" value="Unassembled WGS sequence"/>
</dbReference>
<dbReference type="PANTHER" id="PTHR21091:SF169">
    <property type="entry name" value="UROPORPHYRINOGEN DECARBOXYLASE"/>
    <property type="match status" value="1"/>
</dbReference>
<keyword evidence="5 8" id="KW-0210">Decarboxylase</keyword>
<dbReference type="InterPro" id="IPR038071">
    <property type="entry name" value="UROD/MetE-like_sf"/>
</dbReference>
<comment type="subunit">
    <text evidence="8">Homodimer.</text>
</comment>
<dbReference type="GO" id="GO:0019353">
    <property type="term" value="P:protoporphyrinogen IX biosynthetic process from glutamate"/>
    <property type="evidence" value="ECO:0007669"/>
    <property type="project" value="TreeGrafter"/>
</dbReference>
<proteinExistence type="inferred from homology"/>
<evidence type="ECO:0000256" key="9">
    <source>
        <dbReference type="RuleBase" id="RU000554"/>
    </source>
</evidence>
<feature type="binding site" evidence="8">
    <location>
        <begin position="39"/>
        <end position="43"/>
    </location>
    <ligand>
        <name>substrate</name>
    </ligand>
</feature>
<feature type="binding site" evidence="8">
    <location>
        <position position="220"/>
    </location>
    <ligand>
        <name>substrate</name>
    </ligand>
</feature>
<protein>
    <recommendedName>
        <fullName evidence="3 8">Uroporphyrinogen decarboxylase</fullName>
        <shortName evidence="8">UPD</shortName>
        <shortName evidence="8">URO-D</shortName>
        <ecNumber evidence="3 8">4.1.1.37</ecNumber>
    </recommendedName>
</protein>
<dbReference type="PROSITE" id="PS00906">
    <property type="entry name" value="UROD_1"/>
    <property type="match status" value="1"/>
</dbReference>
<evidence type="ECO:0000256" key="7">
    <source>
        <dbReference type="ARBA" id="ARBA00023244"/>
    </source>
</evidence>
<comment type="function">
    <text evidence="8">Catalyzes the decarboxylation of four acetate groups of uroporphyrinogen-III to yield coproporphyrinogen-III.</text>
</comment>
<feature type="binding site" evidence="8">
    <location>
        <position position="336"/>
    </location>
    <ligand>
        <name>substrate</name>
    </ligand>
</feature>
<feature type="binding site" evidence="8">
    <location>
        <position position="165"/>
    </location>
    <ligand>
        <name>substrate</name>
    </ligand>
</feature>
<evidence type="ECO:0000256" key="2">
    <source>
        <dbReference type="ARBA" id="ARBA00009935"/>
    </source>
</evidence>
<feature type="binding site" evidence="8">
    <location>
        <position position="89"/>
    </location>
    <ligand>
        <name>substrate</name>
    </ligand>
</feature>